<organism evidence="3 4">
    <name type="scientific">Ceratopteris richardii</name>
    <name type="common">Triangle waterfern</name>
    <dbReference type="NCBI Taxonomy" id="49495"/>
    <lineage>
        <taxon>Eukaryota</taxon>
        <taxon>Viridiplantae</taxon>
        <taxon>Streptophyta</taxon>
        <taxon>Embryophyta</taxon>
        <taxon>Tracheophyta</taxon>
        <taxon>Polypodiopsida</taxon>
        <taxon>Polypodiidae</taxon>
        <taxon>Polypodiales</taxon>
        <taxon>Pteridineae</taxon>
        <taxon>Pteridaceae</taxon>
        <taxon>Parkerioideae</taxon>
        <taxon>Ceratopteris</taxon>
    </lineage>
</organism>
<evidence type="ECO:0000313" key="4">
    <source>
        <dbReference type="Proteomes" id="UP000825935"/>
    </source>
</evidence>
<evidence type="ECO:0000313" key="3">
    <source>
        <dbReference type="EMBL" id="KAH7292268.1"/>
    </source>
</evidence>
<dbReference type="EMBL" id="CM035434">
    <property type="protein sequence ID" value="KAH7292268.1"/>
    <property type="molecule type" value="Genomic_DNA"/>
</dbReference>
<dbReference type="InterPro" id="IPR046960">
    <property type="entry name" value="PPR_At4g14850-like_plant"/>
</dbReference>
<feature type="repeat" description="PPR" evidence="2">
    <location>
        <begin position="131"/>
        <end position="165"/>
    </location>
</feature>
<dbReference type="GO" id="GO:0003723">
    <property type="term" value="F:RNA binding"/>
    <property type="evidence" value="ECO:0007669"/>
    <property type="project" value="InterPro"/>
</dbReference>
<name>A0A8T2R982_CERRI</name>
<dbReference type="Pfam" id="PF01535">
    <property type="entry name" value="PPR"/>
    <property type="match status" value="3"/>
</dbReference>
<feature type="repeat" description="PPR" evidence="2">
    <location>
        <begin position="434"/>
        <end position="468"/>
    </location>
</feature>
<dbReference type="FunFam" id="1.25.40.10:FF:000158">
    <property type="entry name" value="pentatricopeptide repeat-containing protein At2g33680"/>
    <property type="match status" value="1"/>
</dbReference>
<dbReference type="FunFam" id="1.25.40.10:FF:000073">
    <property type="entry name" value="Pentatricopeptide repeat-containing protein chloroplastic"/>
    <property type="match status" value="2"/>
</dbReference>
<accession>A0A8T2R982</accession>
<dbReference type="PROSITE" id="PS51375">
    <property type="entry name" value="PPR"/>
    <property type="match status" value="8"/>
</dbReference>
<feature type="repeat" description="PPR" evidence="2">
    <location>
        <begin position="233"/>
        <end position="267"/>
    </location>
</feature>
<feature type="repeat" description="PPR" evidence="2">
    <location>
        <begin position="335"/>
        <end position="369"/>
    </location>
</feature>
<proteinExistence type="predicted"/>
<dbReference type="PANTHER" id="PTHR24015:SF505">
    <property type="entry name" value="OS01G0819800 PROTEIN"/>
    <property type="match status" value="1"/>
</dbReference>
<evidence type="ECO:0000256" key="2">
    <source>
        <dbReference type="PROSITE-ProRule" id="PRU00708"/>
    </source>
</evidence>
<dbReference type="NCBIfam" id="TIGR00756">
    <property type="entry name" value="PPR"/>
    <property type="match status" value="8"/>
</dbReference>
<dbReference type="Gene3D" id="1.25.40.10">
    <property type="entry name" value="Tetratricopeptide repeat domain"/>
    <property type="match status" value="8"/>
</dbReference>
<dbReference type="InterPro" id="IPR002885">
    <property type="entry name" value="PPR_rpt"/>
</dbReference>
<keyword evidence="1" id="KW-0677">Repeat</keyword>
<dbReference type="FunFam" id="1.25.40.10:FF:000382">
    <property type="entry name" value="Pentatricopeptide repeat-containing protein"/>
    <property type="match status" value="1"/>
</dbReference>
<evidence type="ECO:0000256" key="1">
    <source>
        <dbReference type="ARBA" id="ARBA00022737"/>
    </source>
</evidence>
<reference evidence="3" key="1">
    <citation type="submission" date="2021-08" db="EMBL/GenBank/DDBJ databases">
        <title>WGS assembly of Ceratopteris richardii.</title>
        <authorList>
            <person name="Marchant D.B."/>
            <person name="Chen G."/>
            <person name="Jenkins J."/>
            <person name="Shu S."/>
            <person name="Leebens-Mack J."/>
            <person name="Grimwood J."/>
            <person name="Schmutz J."/>
            <person name="Soltis P."/>
            <person name="Soltis D."/>
            <person name="Chen Z.-H."/>
        </authorList>
    </citation>
    <scope>NUCLEOTIDE SEQUENCE</scope>
    <source>
        <strain evidence="3">Whitten #5841</strain>
        <tissue evidence="3">Leaf</tissue>
    </source>
</reference>
<gene>
    <name evidence="3" type="ORF">KP509_29G060200</name>
</gene>
<sequence>MLRFGGAARCFKLRSGKLYIGLRRMILPTKDIQLISAEPEKDDAEDDQPSQNCSPKSISITYSSDLDMLTQLKDCTKQKDFIRGQELHSEIWRKGGFGKNIRVDNALMHMYVKCGALMNAQYVFDELPLRDVISWTTLIAGYVQHEQGEEAFNLLEQMQAECLAPDVMTLACILKACGSIEAIEKGRKIHSELVIKGFLFADDVIGNALLDMYMKCHAIEDAQDVFNKLTSRSVVTWTSLIQGYCHEGQGEKALKCYEQMQCEGFSPNTLTSSFALKACGKLKATEKGMQIHLDIIKKGLLEENIMIGAVLVGMYAKIGSMIEARQVFRGLSVWDTSSWSALIEGYCQHGYIDEAFSCLQEMHNDRVTLDVAAFSCLLQACSSNGVIENCEILHAQVLREGSLGAFGNGLIDMYVKLNLLKKAQLVLEALPWPDIVSWTALISGYVKHGHAEHALHYFERMQGQGFTVDSVMLSCILKACASIAAAEKGIELHTEIMRKGLLETNIVLGNALIDLYAKCGETVKAQEVFDRLVTRDLVSWNTLIAGYAQNWQGEAALACLEKMQQEGLSPDEATLSCIVKACSTMGAVEIGQAIHAEVSRQGLLEKNVFIGNILVDMYSKCGAIRKAQEVFDQLPDKEVVTWTSIIEGYCHCDLNEQALHCFEQMLSTGIPPTAVTFLPALCACGNLGALEKGEELHKKTIRDGFLEGNSALGSALVDMYAKCGAPQKAQQVFDDLSVRNVVTWTALMAGYGQVGMHSTVFELFNKMLLEGTGPNSITFVVLLNSCCRLNKIDEGELYFKAMKARYGIDATSEHCTCMVNLFSSAGLFDKAVSVIEKMPSDCFPAWFTLLCACQKWGNVQFGKIAFEEVIRLDKEFDLAYMCMSDIYATACMEEEASRVESMRIRTVPGTKGILACTS</sequence>
<protein>
    <recommendedName>
        <fullName evidence="5">Pentatricopeptide repeat-containing protein</fullName>
    </recommendedName>
</protein>
<dbReference type="Pfam" id="PF13041">
    <property type="entry name" value="PPR_2"/>
    <property type="match status" value="7"/>
</dbReference>
<feature type="repeat" description="PPR" evidence="2">
    <location>
        <begin position="775"/>
        <end position="805"/>
    </location>
</feature>
<dbReference type="GO" id="GO:0009451">
    <property type="term" value="P:RNA modification"/>
    <property type="evidence" value="ECO:0007669"/>
    <property type="project" value="InterPro"/>
</dbReference>
<dbReference type="Proteomes" id="UP000825935">
    <property type="component" value="Chromosome 29"/>
</dbReference>
<dbReference type="OrthoDB" id="185373at2759"/>
<dbReference type="InterPro" id="IPR011990">
    <property type="entry name" value="TPR-like_helical_dom_sf"/>
</dbReference>
<comment type="caution">
    <text evidence="3">The sequence shown here is derived from an EMBL/GenBank/DDBJ whole genome shotgun (WGS) entry which is preliminary data.</text>
</comment>
<feature type="repeat" description="PPR" evidence="2">
    <location>
        <begin position="536"/>
        <end position="570"/>
    </location>
</feature>
<dbReference type="AlphaFoldDB" id="A0A8T2R982"/>
<evidence type="ECO:0008006" key="5">
    <source>
        <dbReference type="Google" id="ProtNLM"/>
    </source>
</evidence>
<dbReference type="PANTHER" id="PTHR24015">
    <property type="entry name" value="OS07G0578800 PROTEIN-RELATED"/>
    <property type="match status" value="1"/>
</dbReference>
<dbReference type="GO" id="GO:0048731">
    <property type="term" value="P:system development"/>
    <property type="evidence" value="ECO:0007669"/>
    <property type="project" value="UniProtKB-ARBA"/>
</dbReference>
<keyword evidence="4" id="KW-1185">Reference proteome</keyword>
<feature type="repeat" description="PPR" evidence="2">
    <location>
        <begin position="740"/>
        <end position="774"/>
    </location>
</feature>
<feature type="repeat" description="PPR" evidence="2">
    <location>
        <begin position="638"/>
        <end position="672"/>
    </location>
</feature>
<dbReference type="FunFam" id="1.25.40.10:FF:000031">
    <property type="entry name" value="Pentatricopeptide repeat-containing protein mitochondrial"/>
    <property type="match status" value="1"/>
</dbReference>